<sequence length="234" mass="27281">MEKYILKIIDIIDETDNTKTYFFEKPKDLTWEPGSHTHIAHIGFDIGDQPRKEWVRHMSIITLPEENKIAITTRVPGSKSEFKNKLAELKIGDEVVFFKIGSRMGLRRINRPIILISMGVGIATMRPLILSFINDKTKIPYLSNINIDSSDKFVFKNQLDKLADENYKNYWINSRKEFYEILSQSMKSENAIYYVVGSDGFIKDIIQRLRANKVKIDDIVIDRKDEAKQKFLED</sequence>
<proteinExistence type="predicted"/>
<protein>
    <submittedName>
        <fullName evidence="1">Dihydroorotate dehydrogenase B, electron transfer subunit</fullName>
    </submittedName>
</protein>
<dbReference type="Proteomes" id="UP000190973">
    <property type="component" value="Unassembled WGS sequence"/>
</dbReference>
<dbReference type="InterPro" id="IPR050353">
    <property type="entry name" value="PyrK_electron_transfer"/>
</dbReference>
<dbReference type="PANTHER" id="PTHR43513">
    <property type="entry name" value="DIHYDROOROTATE DEHYDROGENASE B (NAD(+)), ELECTRON TRANSFER SUBUNIT"/>
    <property type="match status" value="1"/>
</dbReference>
<dbReference type="SUPFAM" id="SSF52343">
    <property type="entry name" value="Ferredoxin reductase-like, C-terminal NADP-linked domain"/>
    <property type="match status" value="1"/>
</dbReference>
<dbReference type="AlphaFoldDB" id="A0A1S8RE40"/>
<organism evidence="1 2">
    <name type="scientific">Clostridium beijerinckii</name>
    <name type="common">Clostridium MP</name>
    <dbReference type="NCBI Taxonomy" id="1520"/>
    <lineage>
        <taxon>Bacteria</taxon>
        <taxon>Bacillati</taxon>
        <taxon>Bacillota</taxon>
        <taxon>Clostridia</taxon>
        <taxon>Eubacteriales</taxon>
        <taxon>Clostridiaceae</taxon>
        <taxon>Clostridium</taxon>
    </lineage>
</organism>
<name>A0A1S8RE40_CLOBE</name>
<dbReference type="Gene3D" id="3.40.50.80">
    <property type="entry name" value="Nucleotide-binding domain of ferredoxin-NADP reductase (FNR) module"/>
    <property type="match status" value="1"/>
</dbReference>
<gene>
    <name evidence="1" type="primary">pyrK_3</name>
    <name evidence="1" type="ORF">CLBCK_50250</name>
</gene>
<evidence type="ECO:0000313" key="1">
    <source>
        <dbReference type="EMBL" id="OOM51487.1"/>
    </source>
</evidence>
<evidence type="ECO:0000313" key="2">
    <source>
        <dbReference type="Proteomes" id="UP000190973"/>
    </source>
</evidence>
<reference evidence="1 2" key="1">
    <citation type="submission" date="2016-05" db="EMBL/GenBank/DDBJ databases">
        <title>Microbial solvent formation.</title>
        <authorList>
            <person name="Poehlein A."/>
            <person name="Montoya Solano J.D."/>
            <person name="Flitsch S."/>
            <person name="Krabben P."/>
            <person name="Duerre P."/>
            <person name="Daniel R."/>
        </authorList>
    </citation>
    <scope>NUCLEOTIDE SEQUENCE [LARGE SCALE GENOMIC DNA]</scope>
    <source>
        <strain evidence="1 2">DSM 53</strain>
    </source>
</reference>
<comment type="caution">
    <text evidence="1">The sequence shown here is derived from an EMBL/GenBank/DDBJ whole genome shotgun (WGS) entry which is preliminary data.</text>
</comment>
<dbReference type="Gene3D" id="2.40.30.10">
    <property type="entry name" value="Translation factors"/>
    <property type="match status" value="1"/>
</dbReference>
<accession>A0A1S8RE40</accession>
<dbReference type="CDD" id="cd00322">
    <property type="entry name" value="FNR_like"/>
    <property type="match status" value="1"/>
</dbReference>
<dbReference type="InterPro" id="IPR039261">
    <property type="entry name" value="FNR_nucleotide-bd"/>
</dbReference>
<dbReference type="EMBL" id="LZZI01000252">
    <property type="protein sequence ID" value="OOM51487.1"/>
    <property type="molecule type" value="Genomic_DNA"/>
</dbReference>
<dbReference type="PANTHER" id="PTHR43513:SF3">
    <property type="entry name" value="DIHYDROOROTATE DEHYDROGENASE B (NAD(+)), ELECTRON TRANSFER SUBUNIT-RELATED"/>
    <property type="match status" value="1"/>
</dbReference>
<dbReference type="InterPro" id="IPR017938">
    <property type="entry name" value="Riboflavin_synthase-like_b-brl"/>
</dbReference>
<dbReference type="SUPFAM" id="SSF63380">
    <property type="entry name" value="Riboflavin synthase domain-like"/>
    <property type="match status" value="1"/>
</dbReference>
<dbReference type="RefSeq" id="WP_077841151.1">
    <property type="nucleotide sequence ID" value="NZ_JABTAE010000001.1"/>
</dbReference>